<evidence type="ECO:0000313" key="1">
    <source>
        <dbReference type="EMBL" id="CAL1600024.1"/>
    </source>
</evidence>
<protein>
    <submittedName>
        <fullName evidence="1">Uncharacterized protein</fullName>
    </submittedName>
</protein>
<proteinExistence type="predicted"/>
<name>A0AAV2LK67_KNICA</name>
<sequence>MALPLEAKFFAQLDKHSTALLALAREKGGKMREKLAPIMHTYDQAEDIHMKRTSILKALIIIIGEDVSNLIKEYVDCQEDDLQGDLELVTMAVFSIGSAGVRCSLLVILVLPLKESDS</sequence>
<dbReference type="AlphaFoldDB" id="A0AAV2LK67"/>
<gene>
    <name evidence="1" type="ORF">KC01_LOCUS28188</name>
</gene>
<keyword evidence="2" id="KW-1185">Reference proteome</keyword>
<dbReference type="EMBL" id="OZ035845">
    <property type="protein sequence ID" value="CAL1600024.1"/>
    <property type="molecule type" value="Genomic_DNA"/>
</dbReference>
<dbReference type="Proteomes" id="UP001497482">
    <property type="component" value="Chromosome 23"/>
</dbReference>
<organism evidence="1 2">
    <name type="scientific">Knipowitschia caucasica</name>
    <name type="common">Caucasian dwarf goby</name>
    <name type="synonym">Pomatoschistus caucasicus</name>
    <dbReference type="NCBI Taxonomy" id="637954"/>
    <lineage>
        <taxon>Eukaryota</taxon>
        <taxon>Metazoa</taxon>
        <taxon>Chordata</taxon>
        <taxon>Craniata</taxon>
        <taxon>Vertebrata</taxon>
        <taxon>Euteleostomi</taxon>
        <taxon>Actinopterygii</taxon>
        <taxon>Neopterygii</taxon>
        <taxon>Teleostei</taxon>
        <taxon>Neoteleostei</taxon>
        <taxon>Acanthomorphata</taxon>
        <taxon>Gobiaria</taxon>
        <taxon>Gobiiformes</taxon>
        <taxon>Gobioidei</taxon>
        <taxon>Gobiidae</taxon>
        <taxon>Gobiinae</taxon>
        <taxon>Knipowitschia</taxon>
    </lineage>
</organism>
<accession>A0AAV2LK67</accession>
<evidence type="ECO:0000313" key="2">
    <source>
        <dbReference type="Proteomes" id="UP001497482"/>
    </source>
</evidence>
<reference evidence="1 2" key="1">
    <citation type="submission" date="2024-04" db="EMBL/GenBank/DDBJ databases">
        <authorList>
            <person name="Waldvogel A.-M."/>
            <person name="Schoenle A."/>
        </authorList>
    </citation>
    <scope>NUCLEOTIDE SEQUENCE [LARGE SCALE GENOMIC DNA]</scope>
</reference>